<dbReference type="SUPFAM" id="SSF53822">
    <property type="entry name" value="Periplasmic binding protein-like I"/>
    <property type="match status" value="1"/>
</dbReference>
<dbReference type="Gene3D" id="3.40.50.2300">
    <property type="match status" value="2"/>
</dbReference>
<protein>
    <submittedName>
        <fullName evidence="2">ABC transporter substrate-binding protein</fullName>
    </submittedName>
</protein>
<name>A0A2D3WGI9_9BACT</name>
<dbReference type="InterPro" id="IPR007487">
    <property type="entry name" value="ABC_transpt-TYRBP-like"/>
</dbReference>
<dbReference type="AlphaFoldDB" id="A0A2D3WGI9"/>
<dbReference type="Pfam" id="PF04392">
    <property type="entry name" value="ABC_sub_bind"/>
    <property type="match status" value="1"/>
</dbReference>
<sequence length="292" mass="32841">MRLLFFISLFTLALQAHTILVINSNSDVKKYNEAVEEFGKNFNHPFKTLDISNKSSNEIKKALYDEYPDTVYAVGAKAYQYANEYIPEKDIYFSSIVDWKRLSLASNRYGVSNELHNGMQLILIKSLFTSVNTIGVVHSKYTQNMVDDLSRDAGALGIKILPILIDEASVENMQFDTALNNSDAMMVISDPLFLNNENAVKNLFSSAKKQKKPIIAYHELFIQYGATLVISADNPTIGRQIATMIESNLNERSMEKIQYPAGTNIVFNKKEAELNGVEITSDILSIATEIRE</sequence>
<evidence type="ECO:0000256" key="1">
    <source>
        <dbReference type="SAM" id="SignalP"/>
    </source>
</evidence>
<dbReference type="InterPro" id="IPR028082">
    <property type="entry name" value="Peripla_BP_I"/>
</dbReference>
<reference evidence="2 3" key="1">
    <citation type="journal article" date="2017" name="Front. Microbiol.">
        <title>Comparative Genomic Analysis of the Class Epsilonproteobacteria and Proposed Reclassification to Epsilonbacteraeota (phyl. nov.).</title>
        <authorList>
            <person name="Waite D.W."/>
            <person name="Vanwonterghem I."/>
            <person name="Rinke C."/>
            <person name="Parks D.H."/>
            <person name="Zhang Y."/>
            <person name="Takai K."/>
            <person name="Sievert S.M."/>
            <person name="Simon J."/>
            <person name="Campbell B.J."/>
            <person name="Hanson T.E."/>
            <person name="Woyke T."/>
            <person name="Klotz M.G."/>
            <person name="Hugenholtz P."/>
        </authorList>
    </citation>
    <scope>NUCLEOTIDE SEQUENCE [LARGE SCALE GENOMIC DNA]</scope>
    <source>
        <strain evidence="2">UBA12443</strain>
    </source>
</reference>
<dbReference type="PANTHER" id="PTHR35271:SF1">
    <property type="entry name" value="ABC TRANSPORTER, SUBSTRATE-BINDING LIPOPROTEIN"/>
    <property type="match status" value="1"/>
</dbReference>
<keyword evidence="1" id="KW-0732">Signal</keyword>
<proteinExistence type="predicted"/>
<dbReference type="EMBL" id="DLUI01000003">
    <property type="protein sequence ID" value="DAB39528.1"/>
    <property type="molecule type" value="Genomic_DNA"/>
</dbReference>
<dbReference type="PANTHER" id="PTHR35271">
    <property type="entry name" value="ABC TRANSPORTER, SUBSTRATE-BINDING LIPOPROTEIN-RELATED"/>
    <property type="match status" value="1"/>
</dbReference>
<accession>A0A2D3WGI9</accession>
<organism evidence="2 3">
    <name type="scientific">Sulfuricurvum kujiense</name>
    <dbReference type="NCBI Taxonomy" id="148813"/>
    <lineage>
        <taxon>Bacteria</taxon>
        <taxon>Pseudomonadati</taxon>
        <taxon>Campylobacterota</taxon>
        <taxon>Epsilonproteobacteria</taxon>
        <taxon>Campylobacterales</taxon>
        <taxon>Sulfurimonadaceae</taxon>
        <taxon>Sulfuricurvum</taxon>
    </lineage>
</organism>
<feature type="chain" id="PRO_5013581947" evidence="1">
    <location>
        <begin position="19"/>
        <end position="292"/>
    </location>
</feature>
<gene>
    <name evidence="2" type="ORF">CFH83_00145</name>
</gene>
<dbReference type="RefSeq" id="WP_294896659.1">
    <property type="nucleotide sequence ID" value="NZ_DLUI01000003.1"/>
</dbReference>
<evidence type="ECO:0000313" key="2">
    <source>
        <dbReference type="EMBL" id="DAB39528.1"/>
    </source>
</evidence>
<comment type="caution">
    <text evidence="2">The sequence shown here is derived from an EMBL/GenBank/DDBJ whole genome shotgun (WGS) entry which is preliminary data.</text>
</comment>
<evidence type="ECO:0000313" key="3">
    <source>
        <dbReference type="Proteomes" id="UP000228859"/>
    </source>
</evidence>
<feature type="signal peptide" evidence="1">
    <location>
        <begin position="1"/>
        <end position="18"/>
    </location>
</feature>
<dbReference type="Proteomes" id="UP000228859">
    <property type="component" value="Unassembled WGS sequence"/>
</dbReference>